<evidence type="ECO:0000313" key="1">
    <source>
        <dbReference type="EMBL" id="GBO42552.1"/>
    </source>
</evidence>
<evidence type="ECO:0000313" key="2">
    <source>
        <dbReference type="Proteomes" id="UP000499080"/>
    </source>
</evidence>
<feature type="non-terminal residue" evidence="1">
    <location>
        <position position="1"/>
    </location>
</feature>
<reference evidence="1 2" key="1">
    <citation type="journal article" date="2019" name="Sci. Rep.">
        <title>Orb-weaving spider Araneus ventricosus genome elucidates the spidroin gene catalogue.</title>
        <authorList>
            <person name="Kono N."/>
            <person name="Nakamura H."/>
            <person name="Ohtoshi R."/>
            <person name="Moran D.A.P."/>
            <person name="Shinohara A."/>
            <person name="Yoshida Y."/>
            <person name="Fujiwara M."/>
            <person name="Mori M."/>
            <person name="Tomita M."/>
            <person name="Arakawa K."/>
        </authorList>
    </citation>
    <scope>NUCLEOTIDE SEQUENCE [LARGE SCALE GENOMIC DNA]</scope>
</reference>
<accession>A0A4Y2X3H6</accession>
<dbReference type="AlphaFoldDB" id="A0A4Y2X3H6"/>
<proteinExistence type="predicted"/>
<sequence length="114" mass="12292">EVCATFRYVLLQHAFLSRRKRSGVNASLYCCAAAVVRRSAYFQSGSGSIFTGRRYSVRGQRLQLLGLPPGFGQHSFSTVIGVIGGSSALMLEVALQGKAPQLLPRRCGTLLVDS</sequence>
<name>A0A4Y2X3H6_ARAVE</name>
<keyword evidence="2" id="KW-1185">Reference proteome</keyword>
<comment type="caution">
    <text evidence="1">The sequence shown here is derived from an EMBL/GenBank/DDBJ whole genome shotgun (WGS) entry which is preliminary data.</text>
</comment>
<protein>
    <submittedName>
        <fullName evidence="1">Uncharacterized protein</fullName>
    </submittedName>
</protein>
<dbReference type="Proteomes" id="UP000499080">
    <property type="component" value="Unassembled WGS sequence"/>
</dbReference>
<dbReference type="EMBL" id="BGPR01068700">
    <property type="protein sequence ID" value="GBO42552.1"/>
    <property type="molecule type" value="Genomic_DNA"/>
</dbReference>
<gene>
    <name evidence="1" type="ORF">AVEN_87180_1</name>
</gene>
<organism evidence="1 2">
    <name type="scientific">Araneus ventricosus</name>
    <name type="common">Orbweaver spider</name>
    <name type="synonym">Epeira ventricosa</name>
    <dbReference type="NCBI Taxonomy" id="182803"/>
    <lineage>
        <taxon>Eukaryota</taxon>
        <taxon>Metazoa</taxon>
        <taxon>Ecdysozoa</taxon>
        <taxon>Arthropoda</taxon>
        <taxon>Chelicerata</taxon>
        <taxon>Arachnida</taxon>
        <taxon>Araneae</taxon>
        <taxon>Araneomorphae</taxon>
        <taxon>Entelegynae</taxon>
        <taxon>Araneoidea</taxon>
        <taxon>Araneidae</taxon>
        <taxon>Araneus</taxon>
    </lineage>
</organism>